<dbReference type="EMBL" id="CAJNNV010028755">
    <property type="protein sequence ID" value="CAE8625659.1"/>
    <property type="molecule type" value="Genomic_DNA"/>
</dbReference>
<feature type="chain" id="PRO_5032338389" description="S1-like domain-containing protein" evidence="8">
    <location>
        <begin position="35"/>
        <end position="192"/>
    </location>
</feature>
<evidence type="ECO:0000256" key="2">
    <source>
        <dbReference type="ARBA" id="ARBA00010939"/>
    </source>
</evidence>
<dbReference type="GO" id="GO:0005829">
    <property type="term" value="C:cytosol"/>
    <property type="evidence" value="ECO:0007669"/>
    <property type="project" value="TreeGrafter"/>
</dbReference>
<dbReference type="Gene3D" id="2.40.50.140">
    <property type="entry name" value="Nucleic acid-binding proteins"/>
    <property type="match status" value="1"/>
</dbReference>
<evidence type="ECO:0000313" key="11">
    <source>
        <dbReference type="Proteomes" id="UP000654075"/>
    </source>
</evidence>
<dbReference type="CDD" id="cd04451">
    <property type="entry name" value="S1_IF1"/>
    <property type="match status" value="1"/>
</dbReference>
<comment type="function">
    <text evidence="1">One of the essential components for the initiation of protein synthesis. Stabilizes the binding of IF-2 and IF-3 on the 30S subunit to which N-formylmethionyl-tRNA(fMet) subsequently binds. Helps modulate mRNA selection, yielding the 30S pre-initiation complex (PIC). Upon addition of the 50S ribosomal subunit IF-1, IF-2 and IF-3 are released leaving the mature 70S translation initiation complex.</text>
</comment>
<dbReference type="GO" id="GO:0003723">
    <property type="term" value="F:RNA binding"/>
    <property type="evidence" value="ECO:0007669"/>
    <property type="project" value="InterPro"/>
</dbReference>
<comment type="similarity">
    <text evidence="2">Belongs to the IF-1 family.</text>
</comment>
<dbReference type="PANTHER" id="PTHR33370:SF1">
    <property type="entry name" value="TRANSLATION INITIATION FACTOR IF-1, CHLOROPLASTIC"/>
    <property type="match status" value="1"/>
</dbReference>
<comment type="caution">
    <text evidence="10">The sequence shown here is derived from an EMBL/GenBank/DDBJ whole genome shotgun (WGS) entry which is preliminary data.</text>
</comment>
<evidence type="ECO:0000256" key="8">
    <source>
        <dbReference type="SAM" id="SignalP"/>
    </source>
</evidence>
<keyword evidence="11" id="KW-1185">Reference proteome</keyword>
<reference evidence="10" key="1">
    <citation type="submission" date="2021-02" db="EMBL/GenBank/DDBJ databases">
        <authorList>
            <person name="Dougan E. K."/>
            <person name="Rhodes N."/>
            <person name="Thang M."/>
            <person name="Chan C."/>
        </authorList>
    </citation>
    <scope>NUCLEOTIDE SEQUENCE</scope>
</reference>
<proteinExistence type="inferred from homology"/>
<evidence type="ECO:0000256" key="5">
    <source>
        <dbReference type="ARBA" id="ARBA00022917"/>
    </source>
</evidence>
<dbReference type="PROSITE" id="PS50832">
    <property type="entry name" value="S1_IF1_TYPE"/>
    <property type="match status" value="1"/>
</dbReference>
<dbReference type="PANTHER" id="PTHR33370">
    <property type="entry name" value="TRANSLATION INITIATION FACTOR IF-1, CHLOROPLASTIC"/>
    <property type="match status" value="1"/>
</dbReference>
<dbReference type="InterPro" id="IPR012340">
    <property type="entry name" value="NA-bd_OB-fold"/>
</dbReference>
<dbReference type="InterPro" id="IPR006196">
    <property type="entry name" value="RNA-binding_domain_S1_IF1"/>
</dbReference>
<feature type="compositionally biased region" description="Low complexity" evidence="7">
    <location>
        <begin position="85"/>
        <end position="94"/>
    </location>
</feature>
<dbReference type="NCBIfam" id="TIGR00008">
    <property type="entry name" value="infA"/>
    <property type="match status" value="1"/>
</dbReference>
<keyword evidence="4 6" id="KW-0396">Initiation factor</keyword>
<feature type="region of interest" description="Disordered" evidence="7">
    <location>
        <begin position="76"/>
        <end position="99"/>
    </location>
</feature>
<dbReference type="GO" id="GO:0043022">
    <property type="term" value="F:ribosome binding"/>
    <property type="evidence" value="ECO:0007669"/>
    <property type="project" value="TreeGrafter"/>
</dbReference>
<dbReference type="Pfam" id="PF01176">
    <property type="entry name" value="eIF-1a"/>
    <property type="match status" value="1"/>
</dbReference>
<feature type="signal peptide" evidence="8">
    <location>
        <begin position="1"/>
        <end position="34"/>
    </location>
</feature>
<evidence type="ECO:0000256" key="4">
    <source>
        <dbReference type="ARBA" id="ARBA00022540"/>
    </source>
</evidence>
<dbReference type="Proteomes" id="UP000654075">
    <property type="component" value="Unassembled WGS sequence"/>
</dbReference>
<dbReference type="SUPFAM" id="SSF50249">
    <property type="entry name" value="Nucleic acid-binding proteins"/>
    <property type="match status" value="1"/>
</dbReference>
<dbReference type="OrthoDB" id="426523at2759"/>
<comment type="subunit">
    <text evidence="3">Component of the 30S ribosomal translation pre-initiation complex which assembles on the 30S ribosome in the order IF-2 and IF-3, IF-1 and N-formylmethionyl-tRNA(fMet); mRNA recruitment can occur at any time during PIC assembly.</text>
</comment>
<accession>A0A813GHJ0</accession>
<evidence type="ECO:0000256" key="3">
    <source>
        <dbReference type="ARBA" id="ARBA00011599"/>
    </source>
</evidence>
<organism evidence="10 11">
    <name type="scientific">Polarella glacialis</name>
    <name type="common">Dinoflagellate</name>
    <dbReference type="NCBI Taxonomy" id="89957"/>
    <lineage>
        <taxon>Eukaryota</taxon>
        <taxon>Sar</taxon>
        <taxon>Alveolata</taxon>
        <taxon>Dinophyceae</taxon>
        <taxon>Suessiales</taxon>
        <taxon>Suessiaceae</taxon>
        <taxon>Polarella</taxon>
    </lineage>
</organism>
<evidence type="ECO:0000259" key="9">
    <source>
        <dbReference type="PROSITE" id="PS50832"/>
    </source>
</evidence>
<keyword evidence="8" id="KW-0732">Signal</keyword>
<evidence type="ECO:0000313" key="10">
    <source>
        <dbReference type="EMBL" id="CAE8625659.1"/>
    </source>
</evidence>
<sequence>MADSCCTRPHGRPHGRRAVLPSFLCVFVVGVVHFSQPVCELFATASMERLPAATNALAHHRIAPSDEARGSRVALGAQWGGGGKKAQAPKGPKQPQKKVTEEVAAQQAERLSKKKENVIELDGVVTTHSRNMFKVLLTNGMEVQATLAGKLRMSSIKVLEGDSVVVEMSPFDLTRGRITYRKLPPRDTEDKK</sequence>
<keyword evidence="5 6" id="KW-0648">Protein biosynthesis</keyword>
<name>A0A813GHJ0_POLGL</name>
<feature type="domain" description="S1-like" evidence="9">
    <location>
        <begin position="108"/>
        <end position="183"/>
    </location>
</feature>
<evidence type="ECO:0000256" key="6">
    <source>
        <dbReference type="PROSITE-ProRule" id="PRU00181"/>
    </source>
</evidence>
<evidence type="ECO:0000256" key="1">
    <source>
        <dbReference type="ARBA" id="ARBA00003935"/>
    </source>
</evidence>
<dbReference type="HAMAP" id="MF_00075">
    <property type="entry name" value="IF_1"/>
    <property type="match status" value="1"/>
</dbReference>
<dbReference type="AlphaFoldDB" id="A0A813GHJ0"/>
<evidence type="ECO:0000256" key="7">
    <source>
        <dbReference type="SAM" id="MobiDB-lite"/>
    </source>
</evidence>
<gene>
    <name evidence="10" type="ORF">PGLA1383_LOCUS42643</name>
</gene>
<dbReference type="InterPro" id="IPR004368">
    <property type="entry name" value="TIF_IF1"/>
</dbReference>
<protein>
    <recommendedName>
        <fullName evidence="9">S1-like domain-containing protein</fullName>
    </recommendedName>
</protein>
<dbReference type="GO" id="GO:0003743">
    <property type="term" value="F:translation initiation factor activity"/>
    <property type="evidence" value="ECO:0007669"/>
    <property type="project" value="UniProtKB-UniRule"/>
</dbReference>